<sequence length="97" mass="10072">MTPNPYRATLLGLGIGLVAIGAVTLIVGIVKQNSVNEFDAFGDLTAGLGELAWGSGMASSGLFVLVLWLVVSAILHALAPAEDPVERRARLSAEQRG</sequence>
<gene>
    <name evidence="2" type="ORF">ACFFGH_20370</name>
</gene>
<feature type="transmembrane region" description="Helical" evidence="1">
    <location>
        <begin position="51"/>
        <end position="78"/>
    </location>
</feature>
<evidence type="ECO:0000313" key="3">
    <source>
        <dbReference type="Proteomes" id="UP001589896"/>
    </source>
</evidence>
<dbReference type="RefSeq" id="WP_386671724.1">
    <property type="nucleotide sequence ID" value="NZ_JBHLTG010000005.1"/>
</dbReference>
<keyword evidence="1" id="KW-0472">Membrane</keyword>
<dbReference type="Proteomes" id="UP001589896">
    <property type="component" value="Unassembled WGS sequence"/>
</dbReference>
<organism evidence="2 3">
    <name type="scientific">Lysobacter korlensis</name>
    <dbReference type="NCBI Taxonomy" id="553636"/>
    <lineage>
        <taxon>Bacteria</taxon>
        <taxon>Pseudomonadati</taxon>
        <taxon>Pseudomonadota</taxon>
        <taxon>Gammaproteobacteria</taxon>
        <taxon>Lysobacterales</taxon>
        <taxon>Lysobacteraceae</taxon>
        <taxon>Lysobacter</taxon>
    </lineage>
</organism>
<protein>
    <submittedName>
        <fullName evidence="2">Uncharacterized protein</fullName>
    </submittedName>
</protein>
<evidence type="ECO:0000313" key="2">
    <source>
        <dbReference type="EMBL" id="MFC0680196.1"/>
    </source>
</evidence>
<dbReference type="EMBL" id="JBHLTG010000005">
    <property type="protein sequence ID" value="MFC0680196.1"/>
    <property type="molecule type" value="Genomic_DNA"/>
</dbReference>
<comment type="caution">
    <text evidence="2">The sequence shown here is derived from an EMBL/GenBank/DDBJ whole genome shotgun (WGS) entry which is preliminary data.</text>
</comment>
<proteinExistence type="predicted"/>
<evidence type="ECO:0000256" key="1">
    <source>
        <dbReference type="SAM" id="Phobius"/>
    </source>
</evidence>
<keyword evidence="1" id="KW-1133">Transmembrane helix</keyword>
<keyword evidence="3" id="KW-1185">Reference proteome</keyword>
<accession>A0ABV6RT88</accession>
<reference evidence="2 3" key="1">
    <citation type="submission" date="2024-09" db="EMBL/GenBank/DDBJ databases">
        <authorList>
            <person name="Sun Q."/>
            <person name="Mori K."/>
        </authorList>
    </citation>
    <scope>NUCLEOTIDE SEQUENCE [LARGE SCALE GENOMIC DNA]</scope>
    <source>
        <strain evidence="2 3">KCTC 23076</strain>
    </source>
</reference>
<keyword evidence="1" id="KW-0812">Transmembrane</keyword>
<feature type="transmembrane region" description="Helical" evidence="1">
    <location>
        <begin position="12"/>
        <end position="31"/>
    </location>
</feature>
<name>A0ABV6RT88_9GAMM</name>